<name>A0A8S1J974_9CHLO</name>
<protein>
    <recommendedName>
        <fullName evidence="4">RRM domain-containing protein</fullName>
    </recommendedName>
</protein>
<feature type="non-terminal residue" evidence="5">
    <location>
        <position position="217"/>
    </location>
</feature>
<comment type="caution">
    <text evidence="5">The sequence shown here is derived from an EMBL/GenBank/DDBJ whole genome shotgun (WGS) entry which is preliminary data.</text>
</comment>
<dbReference type="GO" id="GO:0071013">
    <property type="term" value="C:catalytic step 2 spliceosome"/>
    <property type="evidence" value="ECO:0007669"/>
    <property type="project" value="TreeGrafter"/>
</dbReference>
<feature type="domain" description="RRM" evidence="4">
    <location>
        <begin position="36"/>
        <end position="114"/>
    </location>
</feature>
<dbReference type="PROSITE" id="PS50102">
    <property type="entry name" value="RRM"/>
    <property type="match status" value="1"/>
</dbReference>
<evidence type="ECO:0000259" key="4">
    <source>
        <dbReference type="PROSITE" id="PS50102"/>
    </source>
</evidence>
<dbReference type="GO" id="GO:0000398">
    <property type="term" value="P:mRNA splicing, via spliceosome"/>
    <property type="evidence" value="ECO:0007669"/>
    <property type="project" value="InterPro"/>
</dbReference>
<keyword evidence="6" id="KW-1185">Reference proteome</keyword>
<dbReference type="Pfam" id="PF00076">
    <property type="entry name" value="RRM_1"/>
    <property type="match status" value="1"/>
</dbReference>
<dbReference type="InterPro" id="IPR012677">
    <property type="entry name" value="Nucleotide-bd_a/b_plait_sf"/>
</dbReference>
<sequence length="217" mass="23995">MNPLTQIKNTQKATRREWALGIGDSASWHARFAHSAYVFAGGLNYELTEGDLLAVFAQYGEVVDVNLVTDRETGRSRGFAFVAYEDQRSTVLAVDNLSGARVAGRTIRVEHVDKYKMKQKEVPQAEAVGGNAEWEGQQRSRPDRSADDVGRWQHDKFHEMEAGNTEAGEPRAGVAVHGNGDVPLGPVFQQMSQHLKETAKKLVQEKQGSKPDSANFK</sequence>
<evidence type="ECO:0000313" key="5">
    <source>
        <dbReference type="EMBL" id="CAD7704280.1"/>
    </source>
</evidence>
<feature type="region of interest" description="Disordered" evidence="3">
    <location>
        <begin position="198"/>
        <end position="217"/>
    </location>
</feature>
<dbReference type="InterPro" id="IPR051847">
    <property type="entry name" value="RNA_proc/Spliceosome_comp"/>
</dbReference>
<dbReference type="PANTHER" id="PTHR45880">
    <property type="entry name" value="RNA-BINDING MOTIF PROTEIN, X-LINKED 2"/>
    <property type="match status" value="1"/>
</dbReference>
<dbReference type="PANTHER" id="PTHR45880:SF1">
    <property type="entry name" value="RNA-BINDING MOTIF PROTEIN, X-LINKED 2"/>
    <property type="match status" value="1"/>
</dbReference>
<reference evidence="5" key="1">
    <citation type="submission" date="2020-12" db="EMBL/GenBank/DDBJ databases">
        <authorList>
            <person name="Iha C."/>
        </authorList>
    </citation>
    <scope>NUCLEOTIDE SEQUENCE</scope>
</reference>
<dbReference type="CDD" id="cd12411">
    <property type="entry name" value="RRM_ist3_like"/>
    <property type="match status" value="1"/>
</dbReference>
<dbReference type="SUPFAM" id="SSF54928">
    <property type="entry name" value="RNA-binding domain, RBD"/>
    <property type="match status" value="1"/>
</dbReference>
<proteinExistence type="predicted"/>
<dbReference type="InterPro" id="IPR000504">
    <property type="entry name" value="RRM_dom"/>
</dbReference>
<dbReference type="GO" id="GO:0071011">
    <property type="term" value="C:precatalytic spliceosome"/>
    <property type="evidence" value="ECO:0007669"/>
    <property type="project" value="TreeGrafter"/>
</dbReference>
<evidence type="ECO:0000256" key="1">
    <source>
        <dbReference type="ARBA" id="ARBA00022884"/>
    </source>
</evidence>
<keyword evidence="1 2" id="KW-0694">RNA-binding</keyword>
<gene>
    <name evidence="5" type="ORF">OSTQU699_LOCUS9635</name>
</gene>
<evidence type="ECO:0000256" key="2">
    <source>
        <dbReference type="PROSITE-ProRule" id="PRU00176"/>
    </source>
</evidence>
<feature type="compositionally biased region" description="Basic and acidic residues" evidence="3">
    <location>
        <begin position="136"/>
        <end position="161"/>
    </location>
</feature>
<dbReference type="OrthoDB" id="2573941at2759"/>
<dbReference type="GO" id="GO:0003723">
    <property type="term" value="F:RNA binding"/>
    <property type="evidence" value="ECO:0007669"/>
    <property type="project" value="UniProtKB-UniRule"/>
</dbReference>
<feature type="region of interest" description="Disordered" evidence="3">
    <location>
        <begin position="120"/>
        <end position="190"/>
    </location>
</feature>
<dbReference type="SMART" id="SM00360">
    <property type="entry name" value="RRM"/>
    <property type="match status" value="1"/>
</dbReference>
<evidence type="ECO:0000313" key="6">
    <source>
        <dbReference type="Proteomes" id="UP000708148"/>
    </source>
</evidence>
<dbReference type="InterPro" id="IPR045844">
    <property type="entry name" value="RRM_Ist3-like"/>
</dbReference>
<dbReference type="EMBL" id="CAJHUC010002726">
    <property type="protein sequence ID" value="CAD7704280.1"/>
    <property type="molecule type" value="Genomic_DNA"/>
</dbReference>
<dbReference type="GO" id="GO:0005686">
    <property type="term" value="C:U2 snRNP"/>
    <property type="evidence" value="ECO:0007669"/>
    <property type="project" value="TreeGrafter"/>
</dbReference>
<organism evidence="5 6">
    <name type="scientific">Ostreobium quekettii</name>
    <dbReference type="NCBI Taxonomy" id="121088"/>
    <lineage>
        <taxon>Eukaryota</taxon>
        <taxon>Viridiplantae</taxon>
        <taxon>Chlorophyta</taxon>
        <taxon>core chlorophytes</taxon>
        <taxon>Ulvophyceae</taxon>
        <taxon>TCBD clade</taxon>
        <taxon>Bryopsidales</taxon>
        <taxon>Ostreobineae</taxon>
        <taxon>Ostreobiaceae</taxon>
        <taxon>Ostreobium</taxon>
    </lineage>
</organism>
<dbReference type="Proteomes" id="UP000708148">
    <property type="component" value="Unassembled WGS sequence"/>
</dbReference>
<dbReference type="InterPro" id="IPR035979">
    <property type="entry name" value="RBD_domain_sf"/>
</dbReference>
<accession>A0A8S1J974</accession>
<dbReference type="AlphaFoldDB" id="A0A8S1J974"/>
<evidence type="ECO:0000256" key="3">
    <source>
        <dbReference type="SAM" id="MobiDB-lite"/>
    </source>
</evidence>
<feature type="compositionally biased region" description="Basic and acidic residues" evidence="3">
    <location>
        <begin position="198"/>
        <end position="209"/>
    </location>
</feature>
<dbReference type="Gene3D" id="3.30.70.330">
    <property type="match status" value="1"/>
</dbReference>